<feature type="region of interest" description="Disordered" evidence="1">
    <location>
        <begin position="99"/>
        <end position="130"/>
    </location>
</feature>
<evidence type="ECO:0000313" key="2">
    <source>
        <dbReference type="EMBL" id="PNI90358.1"/>
    </source>
</evidence>
<feature type="region of interest" description="Disordered" evidence="1">
    <location>
        <begin position="1"/>
        <end position="38"/>
    </location>
</feature>
<feature type="compositionally biased region" description="Polar residues" evidence="1">
    <location>
        <begin position="120"/>
        <end position="130"/>
    </location>
</feature>
<feature type="compositionally biased region" description="Polar residues" evidence="1">
    <location>
        <begin position="99"/>
        <end position="110"/>
    </location>
</feature>
<feature type="non-terminal residue" evidence="2">
    <location>
        <position position="163"/>
    </location>
</feature>
<feature type="non-terminal residue" evidence="2">
    <location>
        <position position="1"/>
    </location>
</feature>
<accession>A0A2J8Q266</accession>
<dbReference type="AlphaFoldDB" id="A0A2J8Q266"/>
<organism evidence="2 3">
    <name type="scientific">Pan troglodytes</name>
    <name type="common">Chimpanzee</name>
    <dbReference type="NCBI Taxonomy" id="9598"/>
    <lineage>
        <taxon>Eukaryota</taxon>
        <taxon>Metazoa</taxon>
        <taxon>Chordata</taxon>
        <taxon>Craniata</taxon>
        <taxon>Vertebrata</taxon>
        <taxon>Euteleostomi</taxon>
        <taxon>Mammalia</taxon>
        <taxon>Eutheria</taxon>
        <taxon>Euarchontoglires</taxon>
        <taxon>Primates</taxon>
        <taxon>Haplorrhini</taxon>
        <taxon>Catarrhini</taxon>
        <taxon>Hominidae</taxon>
        <taxon>Pan</taxon>
    </lineage>
</organism>
<dbReference type="Proteomes" id="UP000236370">
    <property type="component" value="Unassembled WGS sequence"/>
</dbReference>
<comment type="caution">
    <text evidence="2">The sequence shown here is derived from an EMBL/GenBank/DDBJ whole genome shotgun (WGS) entry which is preliminary data.</text>
</comment>
<evidence type="ECO:0000313" key="3">
    <source>
        <dbReference type="Proteomes" id="UP000236370"/>
    </source>
</evidence>
<feature type="compositionally biased region" description="Low complexity" evidence="1">
    <location>
        <begin position="19"/>
        <end position="28"/>
    </location>
</feature>
<proteinExistence type="predicted"/>
<protein>
    <submittedName>
        <fullName evidence="2">PRODH isoform 15</fullName>
    </submittedName>
</protein>
<gene>
    <name evidence="2" type="ORF">CK820_G0046064</name>
</gene>
<sequence length="163" mass="16604">RAAPLHSPLRPAVHGAGLPRAARSGPSGRARRWVGQGSAAAGARRGLWQRAGGVPQPANLGAGAQPAGAALVRLARAAGAPRAGPAPQLRRGMAVARVSGTSNTRPTGPSGTAGMVSSVPAPTSTPMRPSATATWRHSCAASKPQLQFSEVLAKWRCFFHQMA</sequence>
<name>A0A2J8Q266_PANTR</name>
<evidence type="ECO:0000256" key="1">
    <source>
        <dbReference type="SAM" id="MobiDB-lite"/>
    </source>
</evidence>
<reference evidence="2 3" key="1">
    <citation type="submission" date="2017-12" db="EMBL/GenBank/DDBJ databases">
        <title>High-resolution comparative analysis of great ape genomes.</title>
        <authorList>
            <person name="Pollen A."/>
            <person name="Hastie A."/>
            <person name="Hormozdiari F."/>
            <person name="Dougherty M."/>
            <person name="Liu R."/>
            <person name="Chaisson M."/>
            <person name="Hoppe E."/>
            <person name="Hill C."/>
            <person name="Pang A."/>
            <person name="Hillier L."/>
            <person name="Baker C."/>
            <person name="Armstrong J."/>
            <person name="Shendure J."/>
            <person name="Paten B."/>
            <person name="Wilson R."/>
            <person name="Chao H."/>
            <person name="Schneider V."/>
            <person name="Ventura M."/>
            <person name="Kronenberg Z."/>
            <person name="Murali S."/>
            <person name="Gordon D."/>
            <person name="Cantsilieris S."/>
            <person name="Munson K."/>
            <person name="Nelson B."/>
            <person name="Raja A."/>
            <person name="Underwood J."/>
            <person name="Diekhans M."/>
            <person name="Fiddes I."/>
            <person name="Haussler D."/>
            <person name="Eichler E."/>
        </authorList>
    </citation>
    <scope>NUCLEOTIDE SEQUENCE [LARGE SCALE GENOMIC DNA]</scope>
    <source>
        <strain evidence="2">Yerkes chimp pedigree #C0471</strain>
    </source>
</reference>
<dbReference type="EMBL" id="NBAG03000088">
    <property type="protein sequence ID" value="PNI90358.1"/>
    <property type="molecule type" value="Genomic_DNA"/>
</dbReference>